<organism evidence="1 2">
    <name type="scientific">Psychroflexus halocasei</name>
    <dbReference type="NCBI Taxonomy" id="908615"/>
    <lineage>
        <taxon>Bacteria</taxon>
        <taxon>Pseudomonadati</taxon>
        <taxon>Bacteroidota</taxon>
        <taxon>Flavobacteriia</taxon>
        <taxon>Flavobacteriales</taxon>
        <taxon>Flavobacteriaceae</taxon>
        <taxon>Psychroflexus</taxon>
    </lineage>
</organism>
<keyword evidence="2" id="KW-1185">Reference proteome</keyword>
<gene>
    <name evidence="1" type="ORF">SAMN05421540_106117</name>
</gene>
<evidence type="ECO:0000313" key="1">
    <source>
        <dbReference type="EMBL" id="SEA50000.1"/>
    </source>
</evidence>
<protein>
    <submittedName>
        <fullName evidence="1">Uncharacterized conserved protein, tellurite resistance protein B (TerB) family</fullName>
    </submittedName>
</protein>
<proteinExistence type="predicted"/>
<accession>A0A1H4BPJ9</accession>
<dbReference type="CDD" id="cd07177">
    <property type="entry name" value="terB_like"/>
    <property type="match status" value="1"/>
</dbReference>
<dbReference type="EMBL" id="FNQF01000006">
    <property type="protein sequence ID" value="SEA50000.1"/>
    <property type="molecule type" value="Genomic_DNA"/>
</dbReference>
<dbReference type="Gene3D" id="1.10.3680.10">
    <property type="entry name" value="TerB-like"/>
    <property type="match status" value="2"/>
</dbReference>
<dbReference type="STRING" id="908615.SAMN05421540_106117"/>
<evidence type="ECO:0000313" key="2">
    <source>
        <dbReference type="Proteomes" id="UP000198820"/>
    </source>
</evidence>
<dbReference type="AlphaFoldDB" id="A0A1H4BPJ9"/>
<sequence>MTKDLYTSDSAKMRFYHFANLVSLAASDGQITELEENLLRRFKRKLSISDSDYEKIMKDPSGYSILSIGSKDQRLEYLYDLLKVIYVDGTMDEVEALLIRRYAIGLGYSDVQASEILKKSIKLFSGAFSFDAYQNYIENDF</sequence>
<reference evidence="1 2" key="1">
    <citation type="submission" date="2016-10" db="EMBL/GenBank/DDBJ databases">
        <authorList>
            <person name="de Groot N.N."/>
        </authorList>
    </citation>
    <scope>NUCLEOTIDE SEQUENCE [LARGE SCALE GENOMIC DNA]</scope>
    <source>
        <strain evidence="1 2">DSM 23581</strain>
    </source>
</reference>
<dbReference type="Proteomes" id="UP000198820">
    <property type="component" value="Unassembled WGS sequence"/>
</dbReference>
<dbReference type="RefSeq" id="WP_093244311.1">
    <property type="nucleotide sequence ID" value="NZ_FNQF01000006.1"/>
</dbReference>
<name>A0A1H4BPJ9_9FLAO</name>
<dbReference type="SUPFAM" id="SSF158682">
    <property type="entry name" value="TerB-like"/>
    <property type="match status" value="1"/>
</dbReference>
<dbReference type="InterPro" id="IPR029024">
    <property type="entry name" value="TerB-like"/>
</dbReference>